<evidence type="ECO:0000313" key="3">
    <source>
        <dbReference type="Proteomes" id="UP000627838"/>
    </source>
</evidence>
<comment type="caution">
    <text evidence="2">The sequence shown here is derived from an EMBL/GenBank/DDBJ whole genome shotgun (WGS) entry which is preliminary data.</text>
</comment>
<dbReference type="EMBL" id="JADBDZ010000001">
    <property type="protein sequence ID" value="MBE1537180.1"/>
    <property type="molecule type" value="Genomic_DNA"/>
</dbReference>
<dbReference type="InterPro" id="IPR045794">
    <property type="entry name" value="Trypco1"/>
</dbReference>
<dbReference type="RefSeq" id="WP_192763099.1">
    <property type="nucleotide sequence ID" value="NZ_JADBDZ010000001.1"/>
</dbReference>
<reference evidence="2 3" key="1">
    <citation type="submission" date="2020-10" db="EMBL/GenBank/DDBJ databases">
        <title>Sequencing the genomes of 1000 actinobacteria strains.</title>
        <authorList>
            <person name="Klenk H.-P."/>
        </authorList>
    </citation>
    <scope>NUCLEOTIDE SEQUENCE [LARGE SCALE GENOMIC DNA]</scope>
    <source>
        <strain evidence="2 3">DSM 46744</strain>
    </source>
</reference>
<dbReference type="NCBIfam" id="NF041216">
    <property type="entry name" value="CU044_2847_fam"/>
    <property type="match status" value="1"/>
</dbReference>
<dbReference type="Proteomes" id="UP000627838">
    <property type="component" value="Unassembled WGS sequence"/>
</dbReference>
<gene>
    <name evidence="2" type="ORF">H4W34_007013</name>
</gene>
<sequence>MTYYLEIPVDGDDPIRVDVTAPDLDMVPAGRGRAESIGRLGESLQETMGRIRPVAEAVVNEARALPVRPQTVTAEFGVRFTADAGALIARTGGEAHLTIALTWTPTSDGAPA</sequence>
<proteinExistence type="predicted"/>
<evidence type="ECO:0000313" key="2">
    <source>
        <dbReference type="EMBL" id="MBE1537180.1"/>
    </source>
</evidence>
<name>A0ABR9K488_9ACTN</name>
<accession>A0ABR9K488</accession>
<organism evidence="2 3">
    <name type="scientific">Actinomadura algeriensis</name>
    <dbReference type="NCBI Taxonomy" id="1679523"/>
    <lineage>
        <taxon>Bacteria</taxon>
        <taxon>Bacillati</taxon>
        <taxon>Actinomycetota</taxon>
        <taxon>Actinomycetes</taxon>
        <taxon>Streptosporangiales</taxon>
        <taxon>Thermomonosporaceae</taxon>
        <taxon>Actinomadura</taxon>
    </lineage>
</organism>
<evidence type="ECO:0000259" key="1">
    <source>
        <dbReference type="Pfam" id="PF19493"/>
    </source>
</evidence>
<protein>
    <recommendedName>
        <fullName evidence="1">Trypsin-co-occurring domain-containing protein</fullName>
    </recommendedName>
</protein>
<feature type="domain" description="Trypsin-co-occurring" evidence="1">
    <location>
        <begin position="8"/>
        <end position="104"/>
    </location>
</feature>
<keyword evidence="3" id="KW-1185">Reference proteome</keyword>
<dbReference type="Pfam" id="PF19493">
    <property type="entry name" value="Trypco1"/>
    <property type="match status" value="1"/>
</dbReference>